<evidence type="ECO:0000313" key="4">
    <source>
        <dbReference type="EMBL" id="HEU00096.1"/>
    </source>
</evidence>
<feature type="chain" id="PRO_5038711987" evidence="1">
    <location>
        <begin position="29"/>
        <end position="406"/>
    </location>
</feature>
<dbReference type="PANTHER" id="PTHR30163:SF8">
    <property type="entry name" value="LYTIC MUREIN TRANSGLYCOSYLASE"/>
    <property type="match status" value="1"/>
</dbReference>
<dbReference type="InterPro" id="IPR043426">
    <property type="entry name" value="MltB-like"/>
</dbReference>
<gene>
    <name evidence="4" type="ORF">ENH89_06995</name>
</gene>
<dbReference type="SUPFAM" id="SSF47090">
    <property type="entry name" value="PGBD-like"/>
    <property type="match status" value="1"/>
</dbReference>
<organism evidence="4 5">
    <name type="scientific">Aurantimonas coralicida</name>
    <dbReference type="NCBI Taxonomy" id="182270"/>
    <lineage>
        <taxon>Bacteria</taxon>
        <taxon>Pseudomonadati</taxon>
        <taxon>Pseudomonadota</taxon>
        <taxon>Alphaproteobacteria</taxon>
        <taxon>Hyphomicrobiales</taxon>
        <taxon>Aurantimonadaceae</taxon>
        <taxon>Aurantimonas</taxon>
    </lineage>
</organism>
<dbReference type="GO" id="GO:0009253">
    <property type="term" value="P:peptidoglycan catabolic process"/>
    <property type="evidence" value="ECO:0007669"/>
    <property type="project" value="TreeGrafter"/>
</dbReference>
<dbReference type="Gene3D" id="1.10.101.10">
    <property type="entry name" value="PGBD-like superfamily/PGBD"/>
    <property type="match status" value="1"/>
</dbReference>
<dbReference type="Gene3D" id="1.10.8.350">
    <property type="entry name" value="Bacterial muramidase"/>
    <property type="match status" value="1"/>
</dbReference>
<dbReference type="Pfam" id="PF13406">
    <property type="entry name" value="SLT_2"/>
    <property type="match status" value="1"/>
</dbReference>
<dbReference type="Proteomes" id="UP000885680">
    <property type="component" value="Unassembled WGS sequence"/>
</dbReference>
<feature type="signal peptide" evidence="1">
    <location>
        <begin position="1"/>
        <end position="28"/>
    </location>
</feature>
<dbReference type="PANTHER" id="PTHR30163">
    <property type="entry name" value="MEMBRANE-BOUND LYTIC MUREIN TRANSGLYCOSYLASE B"/>
    <property type="match status" value="1"/>
</dbReference>
<evidence type="ECO:0000256" key="1">
    <source>
        <dbReference type="SAM" id="SignalP"/>
    </source>
</evidence>
<dbReference type="NCBIfam" id="TIGR02283">
    <property type="entry name" value="MltB_2"/>
    <property type="match status" value="1"/>
</dbReference>
<reference evidence="4" key="1">
    <citation type="journal article" date="2020" name="mSystems">
        <title>Genome- and Community-Level Interaction Insights into Carbon Utilization and Element Cycling Functions of Hydrothermarchaeota in Hydrothermal Sediment.</title>
        <authorList>
            <person name="Zhou Z."/>
            <person name="Liu Y."/>
            <person name="Xu W."/>
            <person name="Pan J."/>
            <person name="Luo Z.H."/>
            <person name="Li M."/>
        </authorList>
    </citation>
    <scope>NUCLEOTIDE SEQUENCE</scope>
    <source>
        <strain evidence="4">HyVt-347</strain>
    </source>
</reference>
<proteinExistence type="predicted"/>
<evidence type="ECO:0000259" key="2">
    <source>
        <dbReference type="Pfam" id="PF01471"/>
    </source>
</evidence>
<dbReference type="GO" id="GO:0008933">
    <property type="term" value="F:peptidoglycan lytic transglycosylase activity"/>
    <property type="evidence" value="ECO:0007669"/>
    <property type="project" value="TreeGrafter"/>
</dbReference>
<dbReference type="Gene3D" id="1.10.530.10">
    <property type="match status" value="1"/>
</dbReference>
<dbReference type="InterPro" id="IPR023346">
    <property type="entry name" value="Lysozyme-like_dom_sf"/>
</dbReference>
<evidence type="ECO:0000259" key="3">
    <source>
        <dbReference type="Pfam" id="PF13406"/>
    </source>
</evidence>
<dbReference type="AlphaFoldDB" id="A0A9C9NEE4"/>
<dbReference type="EMBL" id="DRGN01000093">
    <property type="protein sequence ID" value="HEU00096.1"/>
    <property type="molecule type" value="Genomic_DNA"/>
</dbReference>
<protein>
    <submittedName>
        <fullName evidence="4">Lytic murein transglycosylase</fullName>
    </submittedName>
</protein>
<accession>A0A9C9NEE4</accession>
<name>A0A9C9NEE4_9HYPH</name>
<sequence length="406" mass="45026">MTGPRLRWLGSALVAVVVSIFLAAPAFADAGFQRWIQNFESVAAKNGVSRNVYRAAFAGVTSPDPDVLEKARYQPEFKDTVWDYVDNRVNDEQVAKGQAMRAKYDSWLDRIEKRFGVDRDILLAIWSMETNYGQILTRDDVMKSLPRSLATLAYLDKRRGKFARQQLIAALKIAQAGQVAPDKLISSWAGAMGHTQFIPTSYLAYAADIDGDGRANIWESVPDALATAANLLRKNGWQAGKSWGYEVVVPDRYRGKLERDNRTLGEWQSLGFRRPNGKGFPSPSDNANLVRLAGDNGPAFLMTKNFFVLKSYNNADKYALAVGMLGDRIGGYGGLYRDWPRGYTPLSSQERYELQKHLASRGLYDGKIDGKIGSGSKSAIMSLQGRAGMAQDGNASKALLEFLRRN</sequence>
<feature type="domain" description="Peptidoglycan binding-like" evidence="2">
    <location>
        <begin position="348"/>
        <end position="403"/>
    </location>
</feature>
<keyword evidence="1" id="KW-0732">Signal</keyword>
<comment type="caution">
    <text evidence="4">The sequence shown here is derived from an EMBL/GenBank/DDBJ whole genome shotgun (WGS) entry which is preliminary data.</text>
</comment>
<feature type="domain" description="Transglycosylase SLT" evidence="3">
    <location>
        <begin position="32"/>
        <end position="327"/>
    </location>
</feature>
<dbReference type="InterPro" id="IPR031304">
    <property type="entry name" value="SLT_2"/>
</dbReference>
<dbReference type="InterPro" id="IPR036365">
    <property type="entry name" value="PGBD-like_sf"/>
</dbReference>
<dbReference type="Pfam" id="PF01471">
    <property type="entry name" value="PG_binding_1"/>
    <property type="match status" value="1"/>
</dbReference>
<dbReference type="SUPFAM" id="SSF53955">
    <property type="entry name" value="Lysozyme-like"/>
    <property type="match status" value="1"/>
</dbReference>
<dbReference type="InterPro" id="IPR036366">
    <property type="entry name" value="PGBDSf"/>
</dbReference>
<dbReference type="InterPro" id="IPR002477">
    <property type="entry name" value="Peptidoglycan-bd-like"/>
</dbReference>
<evidence type="ECO:0000313" key="5">
    <source>
        <dbReference type="Proteomes" id="UP000885680"/>
    </source>
</evidence>
<dbReference type="InterPro" id="IPR011970">
    <property type="entry name" value="MltB_2"/>
</dbReference>